<evidence type="ECO:0000313" key="5">
    <source>
        <dbReference type="Proteomes" id="UP001589894"/>
    </source>
</evidence>
<gene>
    <name evidence="4" type="ORF">ACFFHU_08355</name>
</gene>
<proteinExistence type="predicted"/>
<dbReference type="InterPro" id="IPR000182">
    <property type="entry name" value="GNAT_dom"/>
</dbReference>
<dbReference type="SUPFAM" id="SSF55729">
    <property type="entry name" value="Acyl-CoA N-acyltransferases (Nat)"/>
    <property type="match status" value="1"/>
</dbReference>
<name>A0ABV6NTT3_9ACTN</name>
<dbReference type="CDD" id="cd04301">
    <property type="entry name" value="NAT_SF"/>
    <property type="match status" value="1"/>
</dbReference>
<sequence length="156" mass="17184">MLTEDDWPIWRELRLAALADAPYAFSSPLADWQGAPAERWRSRLALPGAYNMVAVLDGVPVGMATGVPGDRADVVELISMWVSPAARGRGVGDRLMVELLRWAAERDAREVRLAVMPDNPAAIGLYRRHGFEPTGELGDPLPDGRGHELVMARQMR</sequence>
<keyword evidence="1 4" id="KW-0808">Transferase</keyword>
<protein>
    <submittedName>
        <fullName evidence="4">GNAT family N-acetyltransferase</fullName>
        <ecNumber evidence="4">2.3.-.-</ecNumber>
    </submittedName>
</protein>
<comment type="caution">
    <text evidence="4">The sequence shown here is derived from an EMBL/GenBank/DDBJ whole genome shotgun (WGS) entry which is preliminary data.</text>
</comment>
<reference evidence="4 5" key="1">
    <citation type="submission" date="2024-09" db="EMBL/GenBank/DDBJ databases">
        <authorList>
            <person name="Sun Q."/>
            <person name="Mori K."/>
        </authorList>
    </citation>
    <scope>NUCLEOTIDE SEQUENCE [LARGE SCALE GENOMIC DNA]</scope>
    <source>
        <strain evidence="4 5">TBRC 2205</strain>
    </source>
</reference>
<evidence type="ECO:0000313" key="4">
    <source>
        <dbReference type="EMBL" id="MFC0564175.1"/>
    </source>
</evidence>
<evidence type="ECO:0000256" key="1">
    <source>
        <dbReference type="ARBA" id="ARBA00022679"/>
    </source>
</evidence>
<keyword evidence="5" id="KW-1185">Reference proteome</keyword>
<accession>A0ABV6NTT3</accession>
<keyword evidence="2 4" id="KW-0012">Acyltransferase</keyword>
<feature type="domain" description="N-acetyltransferase" evidence="3">
    <location>
        <begin position="11"/>
        <end position="156"/>
    </location>
</feature>
<dbReference type="Pfam" id="PF00583">
    <property type="entry name" value="Acetyltransf_1"/>
    <property type="match status" value="1"/>
</dbReference>
<evidence type="ECO:0000259" key="3">
    <source>
        <dbReference type="PROSITE" id="PS51186"/>
    </source>
</evidence>
<dbReference type="EC" id="2.3.-.-" evidence="4"/>
<organism evidence="4 5">
    <name type="scientific">Plantactinospora siamensis</name>
    <dbReference type="NCBI Taxonomy" id="555372"/>
    <lineage>
        <taxon>Bacteria</taxon>
        <taxon>Bacillati</taxon>
        <taxon>Actinomycetota</taxon>
        <taxon>Actinomycetes</taxon>
        <taxon>Micromonosporales</taxon>
        <taxon>Micromonosporaceae</taxon>
        <taxon>Plantactinospora</taxon>
    </lineage>
</organism>
<dbReference type="InterPro" id="IPR050832">
    <property type="entry name" value="Bact_Acetyltransf"/>
</dbReference>
<dbReference type="GO" id="GO:0016746">
    <property type="term" value="F:acyltransferase activity"/>
    <property type="evidence" value="ECO:0007669"/>
    <property type="project" value="UniProtKB-KW"/>
</dbReference>
<dbReference type="EMBL" id="JBHLUE010000004">
    <property type="protein sequence ID" value="MFC0564175.1"/>
    <property type="molecule type" value="Genomic_DNA"/>
</dbReference>
<dbReference type="InterPro" id="IPR016181">
    <property type="entry name" value="Acyl_CoA_acyltransferase"/>
</dbReference>
<dbReference type="PANTHER" id="PTHR43877:SF2">
    <property type="entry name" value="AMINOALKYLPHOSPHONATE N-ACETYLTRANSFERASE-RELATED"/>
    <property type="match status" value="1"/>
</dbReference>
<dbReference type="PANTHER" id="PTHR43877">
    <property type="entry name" value="AMINOALKYLPHOSPHONATE N-ACETYLTRANSFERASE-RELATED-RELATED"/>
    <property type="match status" value="1"/>
</dbReference>
<dbReference type="PROSITE" id="PS51186">
    <property type="entry name" value="GNAT"/>
    <property type="match status" value="1"/>
</dbReference>
<dbReference type="Proteomes" id="UP001589894">
    <property type="component" value="Unassembled WGS sequence"/>
</dbReference>
<dbReference type="Gene3D" id="3.40.630.30">
    <property type="match status" value="1"/>
</dbReference>
<evidence type="ECO:0000256" key="2">
    <source>
        <dbReference type="ARBA" id="ARBA00023315"/>
    </source>
</evidence>
<dbReference type="RefSeq" id="WP_377337119.1">
    <property type="nucleotide sequence ID" value="NZ_JBHLUE010000004.1"/>
</dbReference>